<evidence type="ECO:0000313" key="2">
    <source>
        <dbReference type="WBParaSite" id="JU765_v2.g3468.t1"/>
    </source>
</evidence>
<organism evidence="1 2">
    <name type="scientific">Panagrolaimus sp. JU765</name>
    <dbReference type="NCBI Taxonomy" id="591449"/>
    <lineage>
        <taxon>Eukaryota</taxon>
        <taxon>Metazoa</taxon>
        <taxon>Ecdysozoa</taxon>
        <taxon>Nematoda</taxon>
        <taxon>Chromadorea</taxon>
        <taxon>Rhabditida</taxon>
        <taxon>Tylenchina</taxon>
        <taxon>Panagrolaimomorpha</taxon>
        <taxon>Panagrolaimoidea</taxon>
        <taxon>Panagrolaimidae</taxon>
        <taxon>Panagrolaimus</taxon>
    </lineage>
</organism>
<protein>
    <submittedName>
        <fullName evidence="2">Uncharacterized protein</fullName>
    </submittedName>
</protein>
<dbReference type="Proteomes" id="UP000887576">
    <property type="component" value="Unplaced"/>
</dbReference>
<accession>A0AC34R4J5</accession>
<reference evidence="2" key="1">
    <citation type="submission" date="2022-11" db="UniProtKB">
        <authorList>
            <consortium name="WormBaseParasite"/>
        </authorList>
    </citation>
    <scope>IDENTIFICATION</scope>
</reference>
<proteinExistence type="predicted"/>
<dbReference type="WBParaSite" id="JU765_v2.g3468.t1">
    <property type="protein sequence ID" value="JU765_v2.g3468.t1"/>
    <property type="gene ID" value="JU765_v2.g3468"/>
</dbReference>
<name>A0AC34R4J5_9BILA</name>
<sequence>MPLVDNIMADVFGKEKRISRCVSADESIAKGAATYAAKLLDASNNPKIQNLWIQDALPLSIGVETSGGKFQPILEHNSPIPSSNTVILTSCRNNQEVAKIPIYEGLHSSVPENTYLGELEITEIPRGPAGSVEIEITLSLDQNGILEAAAKNTSNGATVTTYFAYETKFETTESTRLLPANDKV</sequence>
<evidence type="ECO:0000313" key="1">
    <source>
        <dbReference type="Proteomes" id="UP000887576"/>
    </source>
</evidence>